<keyword evidence="4" id="KW-0472">Membrane</keyword>
<keyword evidence="10" id="KW-1185">Reference proteome</keyword>
<name>A0AAX2AC95_9BACT</name>
<dbReference type="Pfam" id="PF13682">
    <property type="entry name" value="CZB"/>
    <property type="match status" value="1"/>
</dbReference>
<keyword evidence="1" id="KW-0145">Chemotaxis</keyword>
<dbReference type="InterPro" id="IPR004089">
    <property type="entry name" value="MCPsignal_dom"/>
</dbReference>
<dbReference type="SUPFAM" id="SSF103190">
    <property type="entry name" value="Sensory domain-like"/>
    <property type="match status" value="1"/>
</dbReference>
<dbReference type="EMBL" id="PDKM01000001">
    <property type="protein sequence ID" value="RXK11039.1"/>
    <property type="molecule type" value="Genomic_DNA"/>
</dbReference>
<keyword evidence="4" id="KW-0812">Transmembrane</keyword>
<dbReference type="AlphaFoldDB" id="A0AAX2AC95"/>
<feature type="transmembrane region" description="Helical" evidence="4">
    <location>
        <begin position="294"/>
        <end position="317"/>
    </location>
</feature>
<keyword evidence="4" id="KW-1133">Transmembrane helix</keyword>
<dbReference type="KEGG" id="hbv:ABIV_0912"/>
<dbReference type="EMBL" id="CP031217">
    <property type="protein sequence ID" value="AXH11919.1"/>
    <property type="molecule type" value="Genomic_DNA"/>
</dbReference>
<gene>
    <name evidence="7" type="ORF">ABIV_0912</name>
    <name evidence="8" type="ORF">CRV05_01340</name>
</gene>
<dbReference type="Pfam" id="PF00015">
    <property type="entry name" value="MCPsignal"/>
    <property type="match status" value="1"/>
</dbReference>
<dbReference type="InterPro" id="IPR029150">
    <property type="entry name" value="dCache_3"/>
</dbReference>
<protein>
    <submittedName>
        <fullName evidence="7">Cache sensor-containing MCP-domain signal transduction protein (Chemoreceptor zinc-binding domain)</fullName>
    </submittedName>
    <submittedName>
        <fullName evidence="8">Chemotaxis protein</fullName>
    </submittedName>
</protein>
<dbReference type="CDD" id="cd11386">
    <property type="entry name" value="MCP_signal"/>
    <property type="match status" value="1"/>
</dbReference>
<dbReference type="RefSeq" id="WP_114838775.1">
    <property type="nucleotide sequence ID" value="NZ_CP031217.1"/>
</dbReference>
<organism evidence="8 10">
    <name type="scientific">Halarcobacter bivalviorum</name>
    <dbReference type="NCBI Taxonomy" id="663364"/>
    <lineage>
        <taxon>Bacteria</taxon>
        <taxon>Pseudomonadati</taxon>
        <taxon>Campylobacterota</taxon>
        <taxon>Epsilonproteobacteria</taxon>
        <taxon>Campylobacterales</taxon>
        <taxon>Arcobacteraceae</taxon>
        <taxon>Halarcobacter</taxon>
    </lineage>
</organism>
<dbReference type="Gene3D" id="1.10.287.950">
    <property type="entry name" value="Methyl-accepting chemotaxis protein"/>
    <property type="match status" value="1"/>
</dbReference>
<dbReference type="Proteomes" id="UP000253850">
    <property type="component" value="Chromosome"/>
</dbReference>
<evidence type="ECO:0000313" key="8">
    <source>
        <dbReference type="EMBL" id="RXK11039.1"/>
    </source>
</evidence>
<dbReference type="GO" id="GO:0005886">
    <property type="term" value="C:plasma membrane"/>
    <property type="evidence" value="ECO:0007669"/>
    <property type="project" value="TreeGrafter"/>
</dbReference>
<evidence type="ECO:0000313" key="7">
    <source>
        <dbReference type="EMBL" id="AXH11919.1"/>
    </source>
</evidence>
<dbReference type="PROSITE" id="PS50885">
    <property type="entry name" value="HAMP"/>
    <property type="match status" value="1"/>
</dbReference>
<dbReference type="SMART" id="SM00304">
    <property type="entry name" value="HAMP"/>
    <property type="match status" value="1"/>
</dbReference>
<reference evidence="8 10" key="1">
    <citation type="submission" date="2017-10" db="EMBL/GenBank/DDBJ databases">
        <title>Genomics of the genus Arcobacter.</title>
        <authorList>
            <person name="Perez-Cataluna A."/>
            <person name="Figueras M.J."/>
        </authorList>
    </citation>
    <scope>NUCLEOTIDE SEQUENCE [LARGE SCALE GENOMIC DNA]</scope>
    <source>
        <strain evidence="8 10">CECT 7835</strain>
    </source>
</reference>
<evidence type="ECO:0000256" key="2">
    <source>
        <dbReference type="ARBA" id="ARBA00029447"/>
    </source>
</evidence>
<dbReference type="Gene3D" id="1.20.120.30">
    <property type="entry name" value="Aspartate receptor, ligand-binding domain"/>
    <property type="match status" value="1"/>
</dbReference>
<reference evidence="7 9" key="2">
    <citation type="submission" date="2018-07" db="EMBL/GenBank/DDBJ databases">
        <title>Complete genome of the Arcobacter bivalviorum type strain LMG 26154.</title>
        <authorList>
            <person name="Miller W.G."/>
            <person name="Yee E."/>
            <person name="Bono J.L."/>
        </authorList>
    </citation>
    <scope>NUCLEOTIDE SEQUENCE [LARGE SCALE GENOMIC DNA]</scope>
    <source>
        <strain evidence="7 9">LMG 26154</strain>
    </source>
</reference>
<evidence type="ECO:0000256" key="4">
    <source>
        <dbReference type="SAM" id="Phobius"/>
    </source>
</evidence>
<dbReference type="GO" id="GO:0007165">
    <property type="term" value="P:signal transduction"/>
    <property type="evidence" value="ECO:0007669"/>
    <property type="project" value="UniProtKB-KW"/>
</dbReference>
<proteinExistence type="inferred from homology"/>
<dbReference type="SUPFAM" id="SSF58104">
    <property type="entry name" value="Methyl-accepting chemotaxis protein (MCP) signaling domain"/>
    <property type="match status" value="1"/>
</dbReference>
<evidence type="ECO:0000313" key="10">
    <source>
        <dbReference type="Proteomes" id="UP000289193"/>
    </source>
</evidence>
<dbReference type="GO" id="GO:0006935">
    <property type="term" value="P:chemotaxis"/>
    <property type="evidence" value="ECO:0007669"/>
    <property type="project" value="UniProtKB-KW"/>
</dbReference>
<evidence type="ECO:0000259" key="5">
    <source>
        <dbReference type="PROSITE" id="PS50111"/>
    </source>
</evidence>
<dbReference type="InterPro" id="IPR029151">
    <property type="entry name" value="Sensor-like_sf"/>
</dbReference>
<dbReference type="CDD" id="cd06225">
    <property type="entry name" value="HAMP"/>
    <property type="match status" value="1"/>
</dbReference>
<evidence type="ECO:0000259" key="6">
    <source>
        <dbReference type="PROSITE" id="PS50885"/>
    </source>
</evidence>
<dbReference type="PANTHER" id="PTHR43531:SF11">
    <property type="entry name" value="METHYL-ACCEPTING CHEMOTAXIS PROTEIN 3"/>
    <property type="match status" value="1"/>
</dbReference>
<feature type="transmembrane region" description="Helical" evidence="4">
    <location>
        <begin position="12"/>
        <end position="33"/>
    </location>
</feature>
<dbReference type="PROSITE" id="PS50111">
    <property type="entry name" value="CHEMOTAXIS_TRANSDUC_2"/>
    <property type="match status" value="1"/>
</dbReference>
<dbReference type="InterPro" id="IPR025991">
    <property type="entry name" value="Chemoreceptor_zinc-bind_dom"/>
</dbReference>
<dbReference type="Pfam" id="PF14827">
    <property type="entry name" value="dCache_3"/>
    <property type="match status" value="1"/>
</dbReference>
<dbReference type="InterPro" id="IPR051310">
    <property type="entry name" value="MCP_chemotaxis"/>
</dbReference>
<evidence type="ECO:0000256" key="3">
    <source>
        <dbReference type="PROSITE-ProRule" id="PRU00284"/>
    </source>
</evidence>
<dbReference type="GO" id="GO:0004888">
    <property type="term" value="F:transmembrane signaling receptor activity"/>
    <property type="evidence" value="ECO:0007669"/>
    <property type="project" value="TreeGrafter"/>
</dbReference>
<dbReference type="PANTHER" id="PTHR43531">
    <property type="entry name" value="PROTEIN ICFG"/>
    <property type="match status" value="1"/>
</dbReference>
<dbReference type="Proteomes" id="UP000289193">
    <property type="component" value="Unassembled WGS sequence"/>
</dbReference>
<dbReference type="InterPro" id="IPR003660">
    <property type="entry name" value="HAMP_dom"/>
</dbReference>
<dbReference type="Gene3D" id="6.10.340.10">
    <property type="match status" value="1"/>
</dbReference>
<feature type="domain" description="HAMP" evidence="6">
    <location>
        <begin position="319"/>
        <end position="372"/>
    </location>
</feature>
<sequence length="850" mass="95095">MFKNMSIQKKFSFVTVIIIFVSLVISLLIFNYYKNITEEEIYKNTLNELKIHIDESIQVKMDVGISNALSIANDGRIKKSLREDNRELAILSLKTISKEMKDHTPFKNIKVHIHTKDNKSFVRAWKTDKFGDDLSSFRHSVVKVNTTNEPVNTMELGKAGLSLRTVVPIKDDDGSHLGSLEFIQGLNSVAKKFDKEKDAFLLLMDLKVQKVELFDETNKFKDYLISQKFVNKEFLEDAKTIDMDKLLNDGYLISNKYFYTSIEVKDFRDKNLGLYLAARPLAIVEETIYNAEKFINTSILILVVFGLIVLVAILFNLKNTVIKPLNILTNAISDLIKNNDPSQKIKLERNDEVGLLASKFNKYLDNIEEGLKQDAIVISEAIDIVEKAKDGFYTYKIDAKASNKEVELLKQNINQMLEVTRDNIEMVTLALIEFGNAKYDYKIKSDKSGNIGSLTKGANALGDSISEILSMIDRTGKSLSINSNELAATSEQLSASATQQAASLEETAAAVEEITSTIVSTGERAKEMSKIAQELKTTSAEDDKLAHRTGKSMEEIDNATDDIVEAITIIDQIAFQTNILSLNAAVEAATAGEAGKGFAVVAAEVRNLANRSAEAAKQIKDLVTFAQEKTKEGKETADKMVESFNYLNEKVAQVTSNVNEVTLATNEQTRAMEQINSVITQLDKATQENANASEIVSQKAMTLSEIASRLVAVINRTKFDTSKSNQVCDVDLVFDTTKLKLDHIAFKETNFKELGNGKTAKVKTHTECALGKWIAAHSNENFTKNSDWNELLIAHEKVHSNVQKYIDIDAKDKTDKVLHNIAQDIEENTSKVFNYIDKIKEHRCEDLRNS</sequence>
<accession>A0AAX2AC95</accession>
<dbReference type="SMART" id="SM00283">
    <property type="entry name" value="MA"/>
    <property type="match status" value="1"/>
</dbReference>
<comment type="similarity">
    <text evidence="2">Belongs to the methyl-accepting chemotaxis (MCP) protein family.</text>
</comment>
<feature type="domain" description="Methyl-accepting transducer" evidence="5">
    <location>
        <begin position="475"/>
        <end position="704"/>
    </location>
</feature>
<evidence type="ECO:0000256" key="1">
    <source>
        <dbReference type="ARBA" id="ARBA00022500"/>
    </source>
</evidence>
<keyword evidence="3" id="KW-0807">Transducer</keyword>
<dbReference type="Pfam" id="PF00672">
    <property type="entry name" value="HAMP"/>
    <property type="match status" value="1"/>
</dbReference>
<evidence type="ECO:0000313" key="9">
    <source>
        <dbReference type="Proteomes" id="UP000253850"/>
    </source>
</evidence>